<accession>A0A8J6EQQ3</accession>
<comment type="caution">
    <text evidence="1">The sequence shown here is derived from an EMBL/GenBank/DDBJ whole genome shotgun (WGS) entry which is preliminary data.</text>
</comment>
<proteinExistence type="predicted"/>
<organism evidence="1 2">
    <name type="scientific">Eleutherodactylus coqui</name>
    <name type="common">Puerto Rican coqui</name>
    <dbReference type="NCBI Taxonomy" id="57060"/>
    <lineage>
        <taxon>Eukaryota</taxon>
        <taxon>Metazoa</taxon>
        <taxon>Chordata</taxon>
        <taxon>Craniata</taxon>
        <taxon>Vertebrata</taxon>
        <taxon>Euteleostomi</taxon>
        <taxon>Amphibia</taxon>
        <taxon>Batrachia</taxon>
        <taxon>Anura</taxon>
        <taxon>Neobatrachia</taxon>
        <taxon>Hyloidea</taxon>
        <taxon>Eleutherodactylidae</taxon>
        <taxon>Eleutherodactylinae</taxon>
        <taxon>Eleutherodactylus</taxon>
        <taxon>Eleutherodactylus</taxon>
    </lineage>
</organism>
<evidence type="ECO:0000313" key="1">
    <source>
        <dbReference type="EMBL" id="KAG9473250.1"/>
    </source>
</evidence>
<protein>
    <submittedName>
        <fullName evidence="1">Uncharacterized protein</fullName>
    </submittedName>
</protein>
<keyword evidence="2" id="KW-1185">Reference proteome</keyword>
<dbReference type="Proteomes" id="UP000770717">
    <property type="component" value="Unassembled WGS sequence"/>
</dbReference>
<dbReference type="EMBL" id="WNTK01000018">
    <property type="protein sequence ID" value="KAG9473250.1"/>
    <property type="molecule type" value="Genomic_DNA"/>
</dbReference>
<gene>
    <name evidence="1" type="ORF">GDO78_020416</name>
</gene>
<name>A0A8J6EQQ3_ELECQ</name>
<dbReference type="AlphaFoldDB" id="A0A8J6EQQ3"/>
<reference evidence="1" key="1">
    <citation type="thesis" date="2020" institute="ProQuest LLC" country="789 East Eisenhower Parkway, Ann Arbor, MI, USA">
        <title>Comparative Genomics and Chromosome Evolution.</title>
        <authorList>
            <person name="Mudd A.B."/>
        </authorList>
    </citation>
    <scope>NUCLEOTIDE SEQUENCE</scope>
    <source>
        <strain evidence="1">HN-11 Male</strain>
        <tissue evidence="1">Kidney and liver</tissue>
    </source>
</reference>
<evidence type="ECO:0000313" key="2">
    <source>
        <dbReference type="Proteomes" id="UP000770717"/>
    </source>
</evidence>
<sequence length="95" mass="10972">MGSVIANTAGLFYLQQLLIIPSSAICPIMEIWDVFHTFQGIFFILSGQRVDDDYRIHLCPWGLPYVPSVSYVYSHFISLQYECVLQCIRQLKHIC</sequence>